<organism evidence="1 2">
    <name type="scientific">Streptomyces diastatochromogenes</name>
    <dbReference type="NCBI Taxonomy" id="42236"/>
    <lineage>
        <taxon>Bacteria</taxon>
        <taxon>Bacillati</taxon>
        <taxon>Actinomycetota</taxon>
        <taxon>Actinomycetes</taxon>
        <taxon>Kitasatosporales</taxon>
        <taxon>Streptomycetaceae</taxon>
        <taxon>Streptomyces</taxon>
    </lineage>
</organism>
<reference evidence="1 2" key="1">
    <citation type="submission" date="2016-07" db="EMBL/GenBank/DDBJ databases">
        <title>Draft genome of Streptomyces diastatochromogenes.</title>
        <authorList>
            <person name="Podduturi R."/>
            <person name="Lukassen M.B."/>
            <person name="Clausen N."/>
            <person name="Nielsen J.L."/>
            <person name="Jorgensen N.O."/>
        </authorList>
    </citation>
    <scope>NUCLEOTIDE SEQUENCE [LARGE SCALE GENOMIC DNA]</scope>
    <source>
        <strain evidence="1 2">DSM 40608</strain>
    </source>
</reference>
<protein>
    <submittedName>
        <fullName evidence="1">Uncharacterized protein</fullName>
    </submittedName>
</protein>
<sequence length="76" mass="8004">MTEIEISAAHSRLEELVHRVAQGRETIAPGTTPARAPGTATTALPRGGYVRAHRVLHVIEGDHALGIPVTHPGRAA</sequence>
<proteinExistence type="predicted"/>
<evidence type="ECO:0000313" key="2">
    <source>
        <dbReference type="Proteomes" id="UP000215483"/>
    </source>
</evidence>
<dbReference type="AlphaFoldDB" id="A0A233RUD7"/>
<dbReference type="EMBL" id="MCGQ01000083">
    <property type="protein sequence ID" value="OXY87012.1"/>
    <property type="molecule type" value="Genomic_DNA"/>
</dbReference>
<gene>
    <name evidence="1" type="ORF">BEK98_44315</name>
</gene>
<accession>A0A233RUD7</accession>
<evidence type="ECO:0000313" key="1">
    <source>
        <dbReference type="EMBL" id="OXY87012.1"/>
    </source>
</evidence>
<keyword evidence="2" id="KW-1185">Reference proteome</keyword>
<dbReference type="RefSeq" id="WP_094222673.1">
    <property type="nucleotide sequence ID" value="NZ_MCGQ01000083.1"/>
</dbReference>
<comment type="caution">
    <text evidence="1">The sequence shown here is derived from an EMBL/GenBank/DDBJ whole genome shotgun (WGS) entry which is preliminary data.</text>
</comment>
<name>A0A233RUD7_STRDA</name>
<dbReference type="Proteomes" id="UP000215483">
    <property type="component" value="Unassembled WGS sequence"/>
</dbReference>